<accession>A0A0M9WL10</accession>
<evidence type="ECO:0000313" key="2">
    <source>
        <dbReference type="Proteomes" id="UP000037696"/>
    </source>
</evidence>
<proteinExistence type="predicted"/>
<reference evidence="1 2" key="1">
    <citation type="submission" date="2015-08" db="EMBL/GenBank/DDBJ databases">
        <title>Genome sequencing of Penicillium nordicum.</title>
        <authorList>
            <person name="Nguyen H.D."/>
            <person name="Seifert K.A."/>
        </authorList>
    </citation>
    <scope>NUCLEOTIDE SEQUENCE [LARGE SCALE GENOMIC DNA]</scope>
    <source>
        <strain evidence="1 2">DAOMC 185683</strain>
    </source>
</reference>
<comment type="caution">
    <text evidence="1">The sequence shown here is derived from an EMBL/GenBank/DDBJ whole genome shotgun (WGS) entry which is preliminary data.</text>
</comment>
<keyword evidence="2" id="KW-1185">Reference proteome</keyword>
<dbReference type="Proteomes" id="UP000037696">
    <property type="component" value="Unassembled WGS sequence"/>
</dbReference>
<protein>
    <submittedName>
        <fullName evidence="1">Uncharacterized protein</fullName>
    </submittedName>
</protein>
<dbReference type="AlphaFoldDB" id="A0A0M9WL10"/>
<gene>
    <name evidence="1" type="ORF">ACN38_g122</name>
</gene>
<name>A0A0M9WL10_9EURO</name>
<dbReference type="EMBL" id="LHQQ01000001">
    <property type="protein sequence ID" value="KOS48939.1"/>
    <property type="molecule type" value="Genomic_DNA"/>
</dbReference>
<evidence type="ECO:0000313" key="1">
    <source>
        <dbReference type="EMBL" id="KOS48939.1"/>
    </source>
</evidence>
<organism evidence="1 2">
    <name type="scientific">Penicillium nordicum</name>
    <dbReference type="NCBI Taxonomy" id="229535"/>
    <lineage>
        <taxon>Eukaryota</taxon>
        <taxon>Fungi</taxon>
        <taxon>Dikarya</taxon>
        <taxon>Ascomycota</taxon>
        <taxon>Pezizomycotina</taxon>
        <taxon>Eurotiomycetes</taxon>
        <taxon>Eurotiomycetidae</taxon>
        <taxon>Eurotiales</taxon>
        <taxon>Aspergillaceae</taxon>
        <taxon>Penicillium</taxon>
    </lineage>
</organism>
<sequence>MSDQSAPLVNSYYIQCLKNLCTIMRLLIALYLTDPMYRSEDACMDNYSNDIPIGMFPLPLLPVLHSILASNSNVYKIFIHGLISLFALLFLF</sequence>